<keyword evidence="2" id="KW-1185">Reference proteome</keyword>
<proteinExistence type="predicted"/>
<dbReference type="Proteomes" id="UP000799537">
    <property type="component" value="Unassembled WGS sequence"/>
</dbReference>
<sequence>MSTQNIQTKDYEYHPLPSAQTHIRLLSLLPRSNTEPIPLTLKTVVPLNEATNSYDAISYTWDSFLPVHEVSLDGRRLWLRENIWRFLLHCSSTRLAHEGDIRAGDAGGGVVGDGESDVFVGGACGVEVGSDGGFFEGEWATTGYDQSVLDPALDRAGAGCAVFVSGTELCDINAFFRLGTLPGQFFQVGDHENTEWKAAAKQIDRLFERHLARETQSPFQGLASLVEEFAAQQCCDPHDHVYGLLGLLEGGQELVIDYKSDMEVLFWQVLTATHQQMSAMSPGARRDSWYYYGDLSILLSADLTFAQLAYVSDPLNVAYAGDIFAPPVETRQFAMTERAEYDPREASGDGQSWGVAVSGVFVREFGGAVEVKCYWG</sequence>
<reference evidence="1" key="1">
    <citation type="journal article" date="2020" name="Stud. Mycol.">
        <title>101 Dothideomycetes genomes: a test case for predicting lifestyles and emergence of pathogens.</title>
        <authorList>
            <person name="Haridas S."/>
            <person name="Albert R."/>
            <person name="Binder M."/>
            <person name="Bloem J."/>
            <person name="Labutti K."/>
            <person name="Salamov A."/>
            <person name="Andreopoulos B."/>
            <person name="Baker S."/>
            <person name="Barry K."/>
            <person name="Bills G."/>
            <person name="Bluhm B."/>
            <person name="Cannon C."/>
            <person name="Castanera R."/>
            <person name="Culley D."/>
            <person name="Daum C."/>
            <person name="Ezra D."/>
            <person name="Gonzalez J."/>
            <person name="Henrissat B."/>
            <person name="Kuo A."/>
            <person name="Liang C."/>
            <person name="Lipzen A."/>
            <person name="Lutzoni F."/>
            <person name="Magnuson J."/>
            <person name="Mondo S."/>
            <person name="Nolan M."/>
            <person name="Ohm R."/>
            <person name="Pangilinan J."/>
            <person name="Park H.-J."/>
            <person name="Ramirez L."/>
            <person name="Alfaro M."/>
            <person name="Sun H."/>
            <person name="Tritt A."/>
            <person name="Yoshinaga Y."/>
            <person name="Zwiers L.-H."/>
            <person name="Turgeon B."/>
            <person name="Goodwin S."/>
            <person name="Spatafora J."/>
            <person name="Crous P."/>
            <person name="Grigoriev I."/>
        </authorList>
    </citation>
    <scope>NUCLEOTIDE SEQUENCE</scope>
    <source>
        <strain evidence="1">ATCC 36951</strain>
    </source>
</reference>
<dbReference type="GeneID" id="54567193"/>
<dbReference type="PANTHER" id="PTHR24148:SF64">
    <property type="entry name" value="HETEROKARYON INCOMPATIBILITY DOMAIN-CONTAINING PROTEIN"/>
    <property type="match status" value="1"/>
</dbReference>
<protein>
    <recommendedName>
        <fullName evidence="3">Heterokaryon incompatibility domain-containing protein</fullName>
    </recommendedName>
</protein>
<dbReference type="RefSeq" id="XP_033663262.1">
    <property type="nucleotide sequence ID" value="XM_033813921.1"/>
</dbReference>
<evidence type="ECO:0008006" key="3">
    <source>
        <dbReference type="Google" id="ProtNLM"/>
    </source>
</evidence>
<dbReference type="InterPro" id="IPR052895">
    <property type="entry name" value="HetReg/Transcr_Mod"/>
</dbReference>
<evidence type="ECO:0000313" key="2">
    <source>
        <dbReference type="Proteomes" id="UP000799537"/>
    </source>
</evidence>
<dbReference type="EMBL" id="ML993614">
    <property type="protein sequence ID" value="KAF2162373.1"/>
    <property type="molecule type" value="Genomic_DNA"/>
</dbReference>
<organism evidence="1 2">
    <name type="scientific">Zasmidium cellare ATCC 36951</name>
    <dbReference type="NCBI Taxonomy" id="1080233"/>
    <lineage>
        <taxon>Eukaryota</taxon>
        <taxon>Fungi</taxon>
        <taxon>Dikarya</taxon>
        <taxon>Ascomycota</taxon>
        <taxon>Pezizomycotina</taxon>
        <taxon>Dothideomycetes</taxon>
        <taxon>Dothideomycetidae</taxon>
        <taxon>Mycosphaerellales</taxon>
        <taxon>Mycosphaerellaceae</taxon>
        <taxon>Zasmidium</taxon>
    </lineage>
</organism>
<accession>A0A6A6C658</accession>
<dbReference type="PANTHER" id="PTHR24148">
    <property type="entry name" value="ANKYRIN REPEAT DOMAIN-CONTAINING PROTEIN 39 HOMOLOG-RELATED"/>
    <property type="match status" value="1"/>
</dbReference>
<evidence type="ECO:0000313" key="1">
    <source>
        <dbReference type="EMBL" id="KAF2162373.1"/>
    </source>
</evidence>
<gene>
    <name evidence="1" type="ORF">M409DRAFT_58467</name>
</gene>
<dbReference type="AlphaFoldDB" id="A0A6A6C658"/>
<name>A0A6A6C658_ZASCE</name>